<dbReference type="Proteomes" id="UP000799640">
    <property type="component" value="Unassembled WGS sequence"/>
</dbReference>
<feature type="compositionally biased region" description="Low complexity" evidence="1">
    <location>
        <begin position="39"/>
        <end position="58"/>
    </location>
</feature>
<feature type="region of interest" description="Disordered" evidence="1">
    <location>
        <begin position="28"/>
        <end position="77"/>
    </location>
</feature>
<feature type="compositionally biased region" description="Gly residues" evidence="1">
    <location>
        <begin position="186"/>
        <end position="196"/>
    </location>
</feature>
<sequence length="384" mass="40882">MADSPEAVSSNFRRRLSLRKGLRKLRDALGSKKDDEALPTVDEAAAPAPADSSTTPAVIDSALTGPPTADPSYDPTRASDNLTAALASLYRQTPRTERLAALLAAACLPPSSLSLLLATAPNAPEPPRVEKKIRMRVRFTCCQCRTTLDHKASCPSCTHPRCDACPRSPPKRSKRAEAVEVEAAGPGEGPSGGGAARRGSGKEKDKGKERDGAPRGDDAPAGPPSPEKHNPAAPSAPQQDRPATPTRNTARAPCHLCGGPMSAQPACRVCGHERCTECPAAEGVRSQRVFRRPRQRVRWTCDACSAGLLEGSRVCKVCGHEKCEGCVRIPPKTQRTRPVYSPEAERAVHAWLARTADEGEVARIRDVEIGLEELGLREEVGVAG</sequence>
<dbReference type="EMBL" id="ML996706">
    <property type="protein sequence ID" value="KAF2396489.1"/>
    <property type="molecule type" value="Genomic_DNA"/>
</dbReference>
<name>A0A6G1HKW0_9PEZI</name>
<keyword evidence="3" id="KW-1185">Reference proteome</keyword>
<reference evidence="2" key="1">
    <citation type="journal article" date="2020" name="Stud. Mycol.">
        <title>101 Dothideomycetes genomes: a test case for predicting lifestyles and emergence of pathogens.</title>
        <authorList>
            <person name="Haridas S."/>
            <person name="Albert R."/>
            <person name="Binder M."/>
            <person name="Bloem J."/>
            <person name="Labutti K."/>
            <person name="Salamov A."/>
            <person name="Andreopoulos B."/>
            <person name="Baker S."/>
            <person name="Barry K."/>
            <person name="Bills G."/>
            <person name="Bluhm B."/>
            <person name="Cannon C."/>
            <person name="Castanera R."/>
            <person name="Culley D."/>
            <person name="Daum C."/>
            <person name="Ezra D."/>
            <person name="Gonzalez J."/>
            <person name="Henrissat B."/>
            <person name="Kuo A."/>
            <person name="Liang C."/>
            <person name="Lipzen A."/>
            <person name="Lutzoni F."/>
            <person name="Magnuson J."/>
            <person name="Mondo S."/>
            <person name="Nolan M."/>
            <person name="Ohm R."/>
            <person name="Pangilinan J."/>
            <person name="Park H.-J."/>
            <person name="Ramirez L."/>
            <person name="Alfaro M."/>
            <person name="Sun H."/>
            <person name="Tritt A."/>
            <person name="Yoshinaga Y."/>
            <person name="Zwiers L.-H."/>
            <person name="Turgeon B."/>
            <person name="Goodwin S."/>
            <person name="Spatafora J."/>
            <person name="Crous P."/>
            <person name="Grigoriev I."/>
        </authorList>
    </citation>
    <scope>NUCLEOTIDE SEQUENCE</scope>
    <source>
        <strain evidence="2">CBS 262.69</strain>
    </source>
</reference>
<organism evidence="2 3">
    <name type="scientific">Trichodelitschia bisporula</name>
    <dbReference type="NCBI Taxonomy" id="703511"/>
    <lineage>
        <taxon>Eukaryota</taxon>
        <taxon>Fungi</taxon>
        <taxon>Dikarya</taxon>
        <taxon>Ascomycota</taxon>
        <taxon>Pezizomycotina</taxon>
        <taxon>Dothideomycetes</taxon>
        <taxon>Dothideomycetes incertae sedis</taxon>
        <taxon>Phaeotrichales</taxon>
        <taxon>Phaeotrichaceae</taxon>
        <taxon>Trichodelitschia</taxon>
    </lineage>
</organism>
<protein>
    <submittedName>
        <fullName evidence="2">Uncharacterized protein</fullName>
    </submittedName>
</protein>
<accession>A0A6G1HKW0</accession>
<dbReference type="OrthoDB" id="5370011at2759"/>
<feature type="region of interest" description="Disordered" evidence="1">
    <location>
        <begin position="151"/>
        <end position="248"/>
    </location>
</feature>
<evidence type="ECO:0000313" key="2">
    <source>
        <dbReference type="EMBL" id="KAF2396489.1"/>
    </source>
</evidence>
<evidence type="ECO:0000256" key="1">
    <source>
        <dbReference type="SAM" id="MobiDB-lite"/>
    </source>
</evidence>
<evidence type="ECO:0000313" key="3">
    <source>
        <dbReference type="Proteomes" id="UP000799640"/>
    </source>
</evidence>
<gene>
    <name evidence="2" type="ORF">EJ06DRAFT_533747</name>
</gene>
<proteinExistence type="predicted"/>
<feature type="compositionally biased region" description="Basic and acidic residues" evidence="1">
    <location>
        <begin position="200"/>
        <end position="218"/>
    </location>
</feature>
<dbReference type="AlphaFoldDB" id="A0A6G1HKW0"/>